<dbReference type="RefSeq" id="WP_169147351.1">
    <property type="nucleotide sequence ID" value="NZ_JABBGA010000018.1"/>
</dbReference>
<dbReference type="Pfam" id="PF06803">
    <property type="entry name" value="DUF1232"/>
    <property type="match status" value="1"/>
</dbReference>
<evidence type="ECO:0000256" key="4">
    <source>
        <dbReference type="ARBA" id="ARBA00023136"/>
    </source>
</evidence>
<keyword evidence="3" id="KW-1133">Transmembrane helix</keyword>
<comment type="caution">
    <text evidence="6">The sequence shown here is derived from an EMBL/GenBank/DDBJ whole genome shotgun (WGS) entry which is preliminary data.</text>
</comment>
<proteinExistence type="predicted"/>
<evidence type="ECO:0000256" key="2">
    <source>
        <dbReference type="ARBA" id="ARBA00022692"/>
    </source>
</evidence>
<dbReference type="AlphaFoldDB" id="A0A848G919"/>
<accession>A0A848G919</accession>
<evidence type="ECO:0000256" key="3">
    <source>
        <dbReference type="ARBA" id="ARBA00022989"/>
    </source>
</evidence>
<organism evidence="6 7">
    <name type="scientific">Zoogloea dura</name>
    <dbReference type="NCBI Taxonomy" id="2728840"/>
    <lineage>
        <taxon>Bacteria</taxon>
        <taxon>Pseudomonadati</taxon>
        <taxon>Pseudomonadota</taxon>
        <taxon>Betaproteobacteria</taxon>
        <taxon>Rhodocyclales</taxon>
        <taxon>Zoogloeaceae</taxon>
        <taxon>Zoogloea</taxon>
    </lineage>
</organism>
<evidence type="ECO:0000313" key="6">
    <source>
        <dbReference type="EMBL" id="NML27820.1"/>
    </source>
</evidence>
<dbReference type="GO" id="GO:0012505">
    <property type="term" value="C:endomembrane system"/>
    <property type="evidence" value="ECO:0007669"/>
    <property type="project" value="UniProtKB-SubCell"/>
</dbReference>
<protein>
    <submittedName>
        <fullName evidence="6">DUF1232 domain-containing protein</fullName>
    </submittedName>
</protein>
<sequence length="100" mass="11110">MFKKLSALYALVRKDAAILWFALRHPARPAWLRPALAVLALYVLSPVDLVPDVLPVFGLIDDLVLVPLAMAWLVRLLPESLRRSQAEAARTVDAAAVRTR</sequence>
<keyword evidence="4" id="KW-0472">Membrane</keyword>
<feature type="domain" description="DUF1232" evidence="5">
    <location>
        <begin position="36"/>
        <end position="68"/>
    </location>
</feature>
<evidence type="ECO:0000256" key="1">
    <source>
        <dbReference type="ARBA" id="ARBA00004127"/>
    </source>
</evidence>
<reference evidence="6 7" key="1">
    <citation type="submission" date="2020-04" db="EMBL/GenBank/DDBJ databases">
        <title>Zoogloea sp. G-4-1-14 isolated from soil.</title>
        <authorList>
            <person name="Dahal R.H."/>
        </authorList>
    </citation>
    <scope>NUCLEOTIDE SEQUENCE [LARGE SCALE GENOMIC DNA]</scope>
    <source>
        <strain evidence="6 7">G-4-1-14</strain>
    </source>
</reference>
<keyword evidence="7" id="KW-1185">Reference proteome</keyword>
<dbReference type="Proteomes" id="UP000580043">
    <property type="component" value="Unassembled WGS sequence"/>
</dbReference>
<keyword evidence="2" id="KW-0812">Transmembrane</keyword>
<dbReference type="EMBL" id="JABBGA010000018">
    <property type="protein sequence ID" value="NML27820.1"/>
    <property type="molecule type" value="Genomic_DNA"/>
</dbReference>
<name>A0A848G919_9RHOO</name>
<evidence type="ECO:0000313" key="7">
    <source>
        <dbReference type="Proteomes" id="UP000580043"/>
    </source>
</evidence>
<dbReference type="InterPro" id="IPR010652">
    <property type="entry name" value="DUF1232"/>
</dbReference>
<evidence type="ECO:0000259" key="5">
    <source>
        <dbReference type="Pfam" id="PF06803"/>
    </source>
</evidence>
<comment type="subcellular location">
    <subcellularLocation>
        <location evidence="1">Endomembrane system</location>
        <topology evidence="1">Multi-pass membrane protein</topology>
    </subcellularLocation>
</comment>
<gene>
    <name evidence="6" type="ORF">HHL15_18855</name>
</gene>